<comment type="caution">
    <text evidence="6">The sequence shown here is derived from an EMBL/GenBank/DDBJ whole genome shotgun (WGS) entry which is preliminary data.</text>
</comment>
<dbReference type="GO" id="GO:0005886">
    <property type="term" value="C:plasma membrane"/>
    <property type="evidence" value="ECO:0007669"/>
    <property type="project" value="UniProtKB-SubCell"/>
</dbReference>
<feature type="non-terminal residue" evidence="6">
    <location>
        <position position="154"/>
    </location>
</feature>
<evidence type="ECO:0000256" key="4">
    <source>
        <dbReference type="ARBA" id="ARBA00023136"/>
    </source>
</evidence>
<protein>
    <submittedName>
        <fullName evidence="6">ABC transporter ATP-binding protein</fullName>
    </submittedName>
</protein>
<feature type="transmembrane region" description="Helical" evidence="5">
    <location>
        <begin position="12"/>
        <end position="31"/>
    </location>
</feature>
<dbReference type="InterPro" id="IPR036640">
    <property type="entry name" value="ABC1_TM_sf"/>
</dbReference>
<dbReference type="GO" id="GO:0005524">
    <property type="term" value="F:ATP binding"/>
    <property type="evidence" value="ECO:0007669"/>
    <property type="project" value="UniProtKB-KW"/>
</dbReference>
<evidence type="ECO:0000313" key="6">
    <source>
        <dbReference type="EMBL" id="HJC62496.1"/>
    </source>
</evidence>
<evidence type="ECO:0000256" key="1">
    <source>
        <dbReference type="ARBA" id="ARBA00004651"/>
    </source>
</evidence>
<feature type="transmembrane region" description="Helical" evidence="5">
    <location>
        <begin position="51"/>
        <end position="69"/>
    </location>
</feature>
<dbReference type="SUPFAM" id="SSF90123">
    <property type="entry name" value="ABC transporter transmembrane region"/>
    <property type="match status" value="1"/>
</dbReference>
<reference evidence="6" key="2">
    <citation type="submission" date="2021-04" db="EMBL/GenBank/DDBJ databases">
        <authorList>
            <person name="Gilroy R."/>
        </authorList>
    </citation>
    <scope>NUCLEOTIDE SEQUENCE</scope>
    <source>
        <strain evidence="6">ChiBcec2-3848</strain>
    </source>
</reference>
<organism evidence="6 7">
    <name type="scientific">Candidatus Blautia merdavium</name>
    <dbReference type="NCBI Taxonomy" id="2838494"/>
    <lineage>
        <taxon>Bacteria</taxon>
        <taxon>Bacillati</taxon>
        <taxon>Bacillota</taxon>
        <taxon>Clostridia</taxon>
        <taxon>Lachnospirales</taxon>
        <taxon>Lachnospiraceae</taxon>
        <taxon>Blautia</taxon>
    </lineage>
</organism>
<evidence type="ECO:0000256" key="2">
    <source>
        <dbReference type="ARBA" id="ARBA00022692"/>
    </source>
</evidence>
<comment type="subcellular location">
    <subcellularLocation>
        <location evidence="1">Cell membrane</location>
        <topology evidence="1">Multi-pass membrane protein</topology>
    </subcellularLocation>
</comment>
<keyword evidence="2 5" id="KW-0812">Transmembrane</keyword>
<gene>
    <name evidence="6" type="ORF">H9753_02600</name>
</gene>
<accession>A0A9D2PMY9</accession>
<evidence type="ECO:0000256" key="5">
    <source>
        <dbReference type="SAM" id="Phobius"/>
    </source>
</evidence>
<name>A0A9D2PMY9_9FIRM</name>
<dbReference type="AlphaFoldDB" id="A0A9D2PMY9"/>
<proteinExistence type="predicted"/>
<keyword evidence="3 5" id="KW-1133">Transmembrane helix</keyword>
<dbReference type="Proteomes" id="UP000823886">
    <property type="component" value="Unassembled WGS sequence"/>
</dbReference>
<keyword evidence="6" id="KW-0067">ATP-binding</keyword>
<dbReference type="Gene3D" id="1.20.1560.10">
    <property type="entry name" value="ABC transporter type 1, transmembrane domain"/>
    <property type="match status" value="1"/>
</dbReference>
<sequence>MKINQEILKKNLPDISVYLILGLLLSFLKNFNASCYEKLIDSFADPQSDGSVLILYSAVLAALCILGYIENKPEQRLFHNVYYDYKLKALEKVSLLSYESYCRISTGALIQKIENGAEAGRKILCDFYLCMIRELLPSVLFSIYFIWKIDPRIT</sequence>
<keyword evidence="6" id="KW-0547">Nucleotide-binding</keyword>
<dbReference type="EMBL" id="DWVZ01000032">
    <property type="protein sequence ID" value="HJC62496.1"/>
    <property type="molecule type" value="Genomic_DNA"/>
</dbReference>
<reference evidence="6" key="1">
    <citation type="journal article" date="2021" name="PeerJ">
        <title>Extensive microbial diversity within the chicken gut microbiome revealed by metagenomics and culture.</title>
        <authorList>
            <person name="Gilroy R."/>
            <person name="Ravi A."/>
            <person name="Getino M."/>
            <person name="Pursley I."/>
            <person name="Horton D.L."/>
            <person name="Alikhan N.F."/>
            <person name="Baker D."/>
            <person name="Gharbi K."/>
            <person name="Hall N."/>
            <person name="Watson M."/>
            <person name="Adriaenssens E.M."/>
            <person name="Foster-Nyarko E."/>
            <person name="Jarju S."/>
            <person name="Secka A."/>
            <person name="Antonio M."/>
            <person name="Oren A."/>
            <person name="Chaudhuri R.R."/>
            <person name="La Ragione R."/>
            <person name="Hildebrand F."/>
            <person name="Pallen M.J."/>
        </authorList>
    </citation>
    <scope>NUCLEOTIDE SEQUENCE</scope>
    <source>
        <strain evidence="6">ChiBcec2-3848</strain>
    </source>
</reference>
<keyword evidence="4 5" id="KW-0472">Membrane</keyword>
<evidence type="ECO:0000313" key="7">
    <source>
        <dbReference type="Proteomes" id="UP000823886"/>
    </source>
</evidence>
<evidence type="ECO:0000256" key="3">
    <source>
        <dbReference type="ARBA" id="ARBA00022989"/>
    </source>
</evidence>